<sequence length="110" mass="12958">METKLPIYKKLLVIFRVEPGCLGPQGPDYVEEFCVFAKQKLKNHHGHCLRWAIKPRYDKSLPELEFQFKNSIVSRENADKYMNSFDIDIDVFEEGLEESLADLIDVFFER</sequence>
<evidence type="ECO:0000313" key="1">
    <source>
        <dbReference type="EMBL" id="NDW14193.1"/>
    </source>
</evidence>
<dbReference type="AlphaFoldDB" id="A0A6N9TA77"/>
<proteinExistence type="predicted"/>
<organism evidence="1 2">
    <name type="scientific">Alteromonas genovensis</name>
    <dbReference type="NCBI Taxonomy" id="471225"/>
    <lineage>
        <taxon>Bacteria</taxon>
        <taxon>Pseudomonadati</taxon>
        <taxon>Pseudomonadota</taxon>
        <taxon>Gammaproteobacteria</taxon>
        <taxon>Alteromonadales</taxon>
        <taxon>Alteromonadaceae</taxon>
        <taxon>Alteromonas/Salinimonas group</taxon>
        <taxon>Alteromonas</taxon>
    </lineage>
</organism>
<keyword evidence="2" id="KW-1185">Reference proteome</keyword>
<dbReference type="Proteomes" id="UP000471381">
    <property type="component" value="Unassembled WGS sequence"/>
</dbReference>
<dbReference type="EMBL" id="JAAAWO010000001">
    <property type="protein sequence ID" value="NDW14193.1"/>
    <property type="molecule type" value="Genomic_DNA"/>
</dbReference>
<accession>A0A6N9TA77</accession>
<comment type="caution">
    <text evidence="1">The sequence shown here is derived from an EMBL/GenBank/DDBJ whole genome shotgun (WGS) entry which is preliminary data.</text>
</comment>
<reference evidence="1 2" key="1">
    <citation type="submission" date="2020-01" db="EMBL/GenBank/DDBJ databases">
        <title>Genomes of bacteria type strains.</title>
        <authorList>
            <person name="Chen J."/>
            <person name="Zhu S."/>
            <person name="Yang J."/>
        </authorList>
    </citation>
    <scope>NUCLEOTIDE SEQUENCE [LARGE SCALE GENOMIC DNA]</scope>
    <source>
        <strain evidence="1 2">LMG 24078</strain>
    </source>
</reference>
<protein>
    <recommendedName>
        <fullName evidence="3">Orphan protein</fullName>
    </recommendedName>
</protein>
<gene>
    <name evidence="1" type="ORF">GTQ48_01425</name>
</gene>
<name>A0A6N9TA77_9ALTE</name>
<evidence type="ECO:0008006" key="3">
    <source>
        <dbReference type="Google" id="ProtNLM"/>
    </source>
</evidence>
<evidence type="ECO:0000313" key="2">
    <source>
        <dbReference type="Proteomes" id="UP000471381"/>
    </source>
</evidence>
<dbReference type="RefSeq" id="WP_163104715.1">
    <property type="nucleotide sequence ID" value="NZ_JAAAWO010000001.1"/>
</dbReference>